<evidence type="ECO:0000313" key="5">
    <source>
        <dbReference type="Proteomes" id="UP000076858"/>
    </source>
</evidence>
<dbReference type="STRING" id="35525.A0A162NMQ5"/>
<dbReference type="PANTHER" id="PTHR13500">
    <property type="entry name" value="NUCLEOLAR PRERIBOSOMAL-ASSOCIATED PROTEIN 1"/>
    <property type="match status" value="1"/>
</dbReference>
<accession>A0A162NMQ5</accession>
<feature type="region of interest" description="Disordered" evidence="1">
    <location>
        <begin position="1752"/>
        <end position="1784"/>
    </location>
</feature>
<name>A0A162NMQ5_9CRUS</name>
<feature type="compositionally biased region" description="Polar residues" evidence="1">
    <location>
        <begin position="1764"/>
        <end position="1780"/>
    </location>
</feature>
<feature type="domain" description="URB1 N-terminal" evidence="2">
    <location>
        <begin position="111"/>
        <end position="413"/>
    </location>
</feature>
<feature type="domain" description="URB1 C-terminal" evidence="3">
    <location>
        <begin position="1492"/>
        <end position="1696"/>
    </location>
</feature>
<dbReference type="GO" id="GO:0000463">
    <property type="term" value="P:maturation of LSU-rRNA from tricistronic rRNA transcript (SSU-rRNA, 5.8S rRNA, LSU-rRNA)"/>
    <property type="evidence" value="ECO:0007669"/>
    <property type="project" value="TreeGrafter"/>
</dbReference>
<dbReference type="GO" id="GO:0005730">
    <property type="term" value="C:nucleolus"/>
    <property type="evidence" value="ECO:0007669"/>
    <property type="project" value="TreeGrafter"/>
</dbReference>
<evidence type="ECO:0000256" key="1">
    <source>
        <dbReference type="SAM" id="MobiDB-lite"/>
    </source>
</evidence>
<dbReference type="GO" id="GO:0000466">
    <property type="term" value="P:maturation of 5.8S rRNA from tricistronic rRNA transcript (SSU-rRNA, 5.8S rRNA, LSU-rRNA)"/>
    <property type="evidence" value="ECO:0007669"/>
    <property type="project" value="TreeGrafter"/>
</dbReference>
<organism evidence="4 5">
    <name type="scientific">Daphnia magna</name>
    <dbReference type="NCBI Taxonomy" id="35525"/>
    <lineage>
        <taxon>Eukaryota</taxon>
        <taxon>Metazoa</taxon>
        <taxon>Ecdysozoa</taxon>
        <taxon>Arthropoda</taxon>
        <taxon>Crustacea</taxon>
        <taxon>Branchiopoda</taxon>
        <taxon>Diplostraca</taxon>
        <taxon>Cladocera</taxon>
        <taxon>Anomopoda</taxon>
        <taxon>Daphniidae</taxon>
        <taxon>Daphnia</taxon>
    </lineage>
</organism>
<evidence type="ECO:0000313" key="4">
    <source>
        <dbReference type="EMBL" id="KZS18124.1"/>
    </source>
</evidence>
<dbReference type="EMBL" id="LRGB01000568">
    <property type="protein sequence ID" value="KZS18124.1"/>
    <property type="molecule type" value="Genomic_DNA"/>
</dbReference>
<feature type="compositionally biased region" description="Basic and acidic residues" evidence="1">
    <location>
        <begin position="1"/>
        <end position="11"/>
    </location>
</feature>
<evidence type="ECO:0000259" key="2">
    <source>
        <dbReference type="Pfam" id="PF11707"/>
    </source>
</evidence>
<protein>
    <submittedName>
        <fullName evidence="4">Putative Nucleolar pre-ribosomal-associated protein 1</fullName>
    </submittedName>
</protein>
<dbReference type="InterPro" id="IPR032436">
    <property type="entry name" value="URB1_C"/>
</dbReference>
<dbReference type="Pfam" id="PF16201">
    <property type="entry name" value="NopRA1"/>
    <property type="match status" value="1"/>
</dbReference>
<dbReference type="InterPro" id="IPR021714">
    <property type="entry name" value="URB1_N"/>
</dbReference>
<dbReference type="InterPro" id="IPR039844">
    <property type="entry name" value="URB1"/>
</dbReference>
<gene>
    <name evidence="4" type="ORF">APZ42_016091</name>
</gene>
<reference evidence="4 5" key="1">
    <citation type="submission" date="2016-03" db="EMBL/GenBank/DDBJ databases">
        <title>EvidentialGene: Evidence-directed Construction of Genes on Genomes.</title>
        <authorList>
            <person name="Gilbert D.G."/>
            <person name="Choi J.-H."/>
            <person name="Mockaitis K."/>
            <person name="Colbourne J."/>
            <person name="Pfrender M."/>
        </authorList>
    </citation>
    <scope>NUCLEOTIDE SEQUENCE [LARGE SCALE GENOMIC DNA]</scope>
    <source>
        <strain evidence="4 5">Xinb3</strain>
        <tissue evidence="4">Complete organism</tissue>
    </source>
</reference>
<dbReference type="Pfam" id="PF11707">
    <property type="entry name" value="Npa1"/>
    <property type="match status" value="1"/>
</dbReference>
<sequence length="1950" mass="221977">MLSPEKRKNPSDVEDEENEPEMERENPETSGQNVPKAGVKKRKRDLAWSFMEGLAGPEPFEALKSFIAAAEAFKSREHGAVDIVKDFFQNGGTGREFLPLLDMPKWKTNEVALVFNSLEILFQRMASDLTEYRDLGANVASSILKSNMDTIYRTMLPSSSATQIKSALRLLTTMVTLGHLTARAVITRVDFAHENLVEASQRKSLHDLPDVRSTFVMFITSFLLEEDSMLLRTISENPAILWPVFFHLRTDTIGVVQLFLEALRDKVVMNPMLSKTLKFHIFKSSNLVQLMRLFHWIGPQKPKRFGKEDTAEEPPLDEALEEDKVTIAELLQSLLLSLTTSHKFGIAFPDYSLGVDSNTKNNLILEMLQNLFNFWGGTSPRIVEIQSQLVVKTIEKCPDLLDCYFRSLAPEIDMIRMSVPWLKLCCIIKEIIETQKLTMVFNPKEKHTVAQQMLRAATLVGPLSLPRNFFTKGLLMDHSGIRLNVGEILQVIFAKVNEFQNILMKHPKANMYSETEKKDIFSAFKKKISWQVPQASKLIVICREMPTFKKQVWYGKCWLVLLDLLVNYAKFGWIPEEEQINFPATEMVAAVMECDNDFSIKEDLLQNLKLAIFTLISSLSHLPKMSEDQQTCLVSQLSSCLKKNIRPELRLCVGSLLLKLANQPELPHLHLSSAELNIWTSSLERHPEATEFFAEVFSSFLTSSESYNEEFESIFGALKTEIQEQPCSQLVLAAWKCINQIDGDQEPIACYISAVMCDLVPCQKGDLKAFANVLLKAAPKSLSSRPALDSFLKSWTKKKRPADISTMGLDRTSVILYNCCFPNELDWTTLKAEWESEIAAKRNRLDIVEVTFYQCVTCLSLSASRKSDQLNILSLLRILVDGEVDGSGYPLHVKLLEDSRTLEWFDLMNTRDSYIVEFNSLVQDSLKLVQDHRLDQLYQRKLNDSIASVIQGEGSLEEIDEDKLLLSLSELKINEIEPQIQSLVNRLTSTADDVCLRYLNVFLQLAGRLRLEGVMQRISWSVFSQALQLFVSFDATPILKKGIYDVVSVCPEFLDAIDDFTAVLNACLKSKWDYTSFGLLLVTSSSQLCTVFGQWCLGHKKRLKDINWRLQIIPAYLANAAADDKVLDMIHRYMSPVLKQLLVNRSDFLKVCDEIPKLTEFLSVLIPKRWTVEDCHELATQLLSCTKKGFSCSQFVEAGRHGTHYDLHAKLCLHSTVRQFKSENPEPSEVEQLTQEFDWLSKQTQADLPTLAKSIVEDAVWSKFLKYTLRIGLRALTISESPLPPLALRLMTNVWDLLLAGQGEEVATASQKVHEMVISHSEFMTVIMDERETYTEQKKAVLQLLTVLIRVNPKICQGSQIPLLLSSYHATRSTSDQLILGLLRTYEKNGVVLSPFKPYLWGPAAAAHYSIQRGVATRIAKLPEAAEVLSLLNSKKLLHTAYNFPIELRLNGMEITRESEDYDPRFTLLSLVHILSSQYEVQCGRFSQSGAISLLFATLSSPCSDMRSLGWLGLSRLHDQFQSATAWPERCLWIHLINCVRYGAADYFRERFNGARQLPPKLPNIIALFLAKAAAIIRDPSHPMYRAVNNFLLVKSAMDVTQVPEFFVMLHNTELPEQRAIQRSFLFNLLRDGIKSRQDYLVCARRRVFRILLSLQPSNLLTDKSEKRLILEIVQSSLQNSIIAYDLIQHRGLIMWLDSLLLTDTVADESALMVSVVATMWDTLYSHMQKKRTSKEKDDREAMTKLEEEVAMMEAEDEGESKRISTSGKPTDGNKTQPARANSRKPIWDQLPMQHHVIPPWIMCELMQLLVSLWHLIYKAEPNFDTFNKYARVLCAVASHIHESRKLIHAAQDKDMKSVRFVTPPGMLTVKLMRQLVEVSSRFVSKLPDLKDHLAVVESSKTQSSVDPIELTRNWERRHSYMRELMNHEEPNSSTRYNVHNLLSLAECGI</sequence>
<keyword evidence="5" id="KW-1185">Reference proteome</keyword>
<proteinExistence type="predicted"/>
<dbReference type="Proteomes" id="UP000076858">
    <property type="component" value="Unassembled WGS sequence"/>
</dbReference>
<comment type="caution">
    <text evidence="4">The sequence shown here is derived from an EMBL/GenBank/DDBJ whole genome shotgun (WGS) entry which is preliminary data.</text>
</comment>
<evidence type="ECO:0000259" key="3">
    <source>
        <dbReference type="Pfam" id="PF16201"/>
    </source>
</evidence>
<dbReference type="PANTHER" id="PTHR13500:SF0">
    <property type="entry name" value="NUCLEOLAR PRE-RIBOSOMAL-ASSOCIATED PROTEIN 1"/>
    <property type="match status" value="1"/>
</dbReference>
<dbReference type="OrthoDB" id="6351336at2759"/>
<feature type="region of interest" description="Disordered" evidence="1">
    <location>
        <begin position="1"/>
        <end position="40"/>
    </location>
</feature>